<dbReference type="InterPro" id="IPR025857">
    <property type="entry name" value="MacB_PCD"/>
</dbReference>
<feature type="transmembrane region" description="Helical" evidence="7">
    <location>
        <begin position="248"/>
        <end position="268"/>
    </location>
</feature>
<evidence type="ECO:0000256" key="3">
    <source>
        <dbReference type="ARBA" id="ARBA00022475"/>
    </source>
</evidence>
<dbReference type="GO" id="GO:0005886">
    <property type="term" value="C:plasma membrane"/>
    <property type="evidence" value="ECO:0007669"/>
    <property type="project" value="UniProtKB-SubCell"/>
</dbReference>
<dbReference type="Pfam" id="PF02687">
    <property type="entry name" value="FtsX"/>
    <property type="match status" value="1"/>
</dbReference>
<evidence type="ECO:0000256" key="6">
    <source>
        <dbReference type="ARBA" id="ARBA00023136"/>
    </source>
</evidence>
<protein>
    <recommendedName>
        <fullName evidence="11">ABC3 transporter permease protein domain-containing protein</fullName>
    </recommendedName>
</protein>
<keyword evidence="5 7" id="KW-1133">Transmembrane helix</keyword>
<evidence type="ECO:0000313" key="10">
    <source>
        <dbReference type="EMBL" id="VAW43467.1"/>
    </source>
</evidence>
<dbReference type="InterPro" id="IPR051125">
    <property type="entry name" value="ABC-4/HrtB_transporter"/>
</dbReference>
<evidence type="ECO:0000256" key="5">
    <source>
        <dbReference type="ARBA" id="ARBA00022989"/>
    </source>
</evidence>
<feature type="domain" description="ABC3 transporter permease C-terminal" evidence="8">
    <location>
        <begin position="248"/>
        <end position="362"/>
    </location>
</feature>
<dbReference type="PANTHER" id="PTHR43738">
    <property type="entry name" value="ABC TRANSPORTER, MEMBRANE PROTEIN"/>
    <property type="match status" value="1"/>
</dbReference>
<evidence type="ECO:0008006" key="11">
    <source>
        <dbReference type="Google" id="ProtNLM"/>
    </source>
</evidence>
<feature type="transmembrane region" description="Helical" evidence="7">
    <location>
        <begin position="335"/>
        <end position="354"/>
    </location>
</feature>
<evidence type="ECO:0000259" key="9">
    <source>
        <dbReference type="Pfam" id="PF12704"/>
    </source>
</evidence>
<keyword evidence="4 7" id="KW-0812">Transmembrane</keyword>
<sequence length="368" mass="40036">MTYLAFRNLWQQKFRLALSVAGVALAMMLIILLNGFLSGIYVQVTAYLDNTPADLVIAQDGVTNLLGATSLLPAGVADQARGVPGVAQVMPIVSQFTIFDLHDEKVVAYMVGYDPKEGGGPWQLKDGRFPTDDNEVVLDWVMAEQHGFHIGDTIDILNEAFAVVGLSDGTNSWMASFFFVNERSAERLLLMPGATSFALLTLEPDADVTAVTDRLNRRLRDVEILSTATMKQNDLDLFLQVFAAPLQMMITIAFAVGTAILGMIIYTATVERAREYGVLKAVGAKNSHLYWLVTQQGLVTAVLGVILGIGLAWLAGEAIMNNSPKFLIVMQPNNVLIVSLSSLLMGLLAALLPARHVARLDPARVFRK</sequence>
<dbReference type="InterPro" id="IPR003838">
    <property type="entry name" value="ABC3_permease_C"/>
</dbReference>
<evidence type="ECO:0000259" key="8">
    <source>
        <dbReference type="Pfam" id="PF02687"/>
    </source>
</evidence>
<feature type="domain" description="MacB-like periplasmic core" evidence="9">
    <location>
        <begin position="17"/>
        <end position="217"/>
    </location>
</feature>
<name>A0A3B0VYH4_9ZZZZ</name>
<dbReference type="Pfam" id="PF12704">
    <property type="entry name" value="MacB_PCD"/>
    <property type="match status" value="1"/>
</dbReference>
<accession>A0A3B0VYH4</accession>
<gene>
    <name evidence="10" type="ORF">MNBD_CHLOROFLEXI01-544</name>
</gene>
<comment type="subcellular location">
    <subcellularLocation>
        <location evidence="1">Cell membrane</location>
        <topology evidence="1">Multi-pass membrane protein</topology>
    </subcellularLocation>
</comment>
<keyword evidence="3" id="KW-1003">Cell membrane</keyword>
<dbReference type="AlphaFoldDB" id="A0A3B0VYH4"/>
<proteinExistence type="predicted"/>
<reference evidence="10" key="1">
    <citation type="submission" date="2018-06" db="EMBL/GenBank/DDBJ databases">
        <authorList>
            <person name="Zhirakovskaya E."/>
        </authorList>
    </citation>
    <scope>NUCLEOTIDE SEQUENCE</scope>
</reference>
<keyword evidence="6 7" id="KW-0472">Membrane</keyword>
<organism evidence="10">
    <name type="scientific">hydrothermal vent metagenome</name>
    <dbReference type="NCBI Taxonomy" id="652676"/>
    <lineage>
        <taxon>unclassified sequences</taxon>
        <taxon>metagenomes</taxon>
        <taxon>ecological metagenomes</taxon>
    </lineage>
</organism>
<dbReference type="PANTHER" id="PTHR43738:SF1">
    <property type="entry name" value="HEMIN TRANSPORT SYSTEM PERMEASE PROTEIN HRTB-RELATED"/>
    <property type="match status" value="1"/>
</dbReference>
<evidence type="ECO:0000256" key="2">
    <source>
        <dbReference type="ARBA" id="ARBA00022448"/>
    </source>
</evidence>
<feature type="transmembrane region" description="Helical" evidence="7">
    <location>
        <begin position="16"/>
        <end position="42"/>
    </location>
</feature>
<evidence type="ECO:0000256" key="7">
    <source>
        <dbReference type="SAM" id="Phobius"/>
    </source>
</evidence>
<evidence type="ECO:0000256" key="1">
    <source>
        <dbReference type="ARBA" id="ARBA00004651"/>
    </source>
</evidence>
<feature type="transmembrane region" description="Helical" evidence="7">
    <location>
        <begin position="289"/>
        <end position="315"/>
    </location>
</feature>
<evidence type="ECO:0000256" key="4">
    <source>
        <dbReference type="ARBA" id="ARBA00022692"/>
    </source>
</evidence>
<dbReference type="EMBL" id="UOEU01001089">
    <property type="protein sequence ID" value="VAW43467.1"/>
    <property type="molecule type" value="Genomic_DNA"/>
</dbReference>
<keyword evidence="2" id="KW-0813">Transport</keyword>